<evidence type="ECO:0000256" key="1">
    <source>
        <dbReference type="ARBA" id="ARBA00004123"/>
    </source>
</evidence>
<feature type="domain" description="Pre-rRNA-processing protein RIX1 N-terminal" evidence="5">
    <location>
        <begin position="8"/>
        <end position="192"/>
    </location>
</feature>
<comment type="similarity">
    <text evidence="2">Belongs to the RIX1/PELP1 family.</text>
</comment>
<dbReference type="PANTHER" id="PTHR34105">
    <property type="entry name" value="PROLINE-, GLUTAMIC ACID- AND LEUCINE-RICH PROTEIN 1"/>
    <property type="match status" value="1"/>
</dbReference>
<proteinExistence type="inferred from homology"/>
<protein>
    <recommendedName>
        <fullName evidence="3">Pre-rRNA-processing protein RIX1</fullName>
    </recommendedName>
</protein>
<dbReference type="HOGENOM" id="CLU_019530_0_0_1"/>
<organism>
    <name type="scientific">Serpula lacrymans var. lacrymans (strain S7.9)</name>
    <name type="common">Dry rot fungus</name>
    <dbReference type="NCBI Taxonomy" id="578457"/>
    <lineage>
        <taxon>Eukaryota</taxon>
        <taxon>Fungi</taxon>
        <taxon>Dikarya</taxon>
        <taxon>Basidiomycota</taxon>
        <taxon>Agaricomycotina</taxon>
        <taxon>Agaricomycetes</taxon>
        <taxon>Agaricomycetidae</taxon>
        <taxon>Boletales</taxon>
        <taxon>Coniophorineae</taxon>
        <taxon>Serpulaceae</taxon>
        <taxon>Serpula</taxon>
    </lineage>
</organism>
<sequence>MDPPHPLKSLLQLQLVSDPSTVLNISYVLTHLTQEYFIPSPHLQKWTTRITSMLHSKDPGARWAALCLAHKTSLLSKFTMVECSQTWLGVALPLLSKNEPLPILKASIRFLHHVFSATTDVPEFQRQVVTPNIPKFSLALISLAEKQHDLELKTLVLDTIASLVPLHPTSHRGVTSALNAMCLRLLNGSAPQPTDRMLLDAASNLYAVLHLTGGKVGAANVWRKSIDETLTFSWNALAVLRTTFPGQNFPVSQHGAPIDPLGSIPLNLDRLRCGVSVLRDLLRSTTQRPVQVPIGPLVAFCTGLLSCTPGDQVDGHIDPVVRAMEVAVVPQIWKLSCDLITSLAKALRFHLTPCLSRLTAMLTYHLEQKLSSDQRLPFLQASCVVLRSCHPLHSELPSNRLVKAILPSLITVLATKSETLSENMADSSLSKKSKKRRREYEGDEVFKISRNVLCPNVEDGQVILAALNVLQLAMQNQSTASAIHSLGSRVLLSMSLSLPMMLPSALSPDVGFHGELLGKVRQLCTEVAHGTTSTMSKSLGLVLNSIVNDGNEHLLSTSVNLQHDVNLLLHPRGPPLVRSLPHVETLSLFRAEEGNEEIAARKSLGIVENNHQTTEEPTSGEKIESSSVSLQGKPMGKAAQTVDTPQELSATTSLSIPKTPSTHPDNLTNVILSNKSPTSVSASTLPREPDTLPLSVEIQISNRPDASASTFVPSTSLMAVDEEEDDEDMPAINMDSDSDGYEPGYLNYEAEIYFRARFCRGLPSIPMLSSSEP</sequence>
<keyword evidence="4" id="KW-0539">Nucleus</keyword>
<dbReference type="Pfam" id="PF08167">
    <property type="entry name" value="RIX1"/>
    <property type="match status" value="1"/>
</dbReference>
<dbReference type="SUPFAM" id="SSF48371">
    <property type="entry name" value="ARM repeat"/>
    <property type="match status" value="1"/>
</dbReference>
<evidence type="ECO:0000313" key="6">
    <source>
        <dbReference type="EMBL" id="EGO27768.1"/>
    </source>
</evidence>
<evidence type="ECO:0000256" key="3">
    <source>
        <dbReference type="ARBA" id="ARBA00021502"/>
    </source>
</evidence>
<dbReference type="RefSeq" id="XP_007315859.1">
    <property type="nucleotide sequence ID" value="XM_007315797.1"/>
</dbReference>
<dbReference type="Proteomes" id="UP000008064">
    <property type="component" value="Unassembled WGS sequence"/>
</dbReference>
<dbReference type="GO" id="GO:0006364">
    <property type="term" value="P:rRNA processing"/>
    <property type="evidence" value="ECO:0007669"/>
    <property type="project" value="TreeGrafter"/>
</dbReference>
<dbReference type="EMBL" id="GL945431">
    <property type="protein sequence ID" value="EGO27768.1"/>
    <property type="molecule type" value="Genomic_DNA"/>
</dbReference>
<evidence type="ECO:0000256" key="4">
    <source>
        <dbReference type="ARBA" id="ARBA00023242"/>
    </source>
</evidence>
<dbReference type="OrthoDB" id="20900at2759"/>
<dbReference type="GO" id="GO:0005634">
    <property type="term" value="C:nucleus"/>
    <property type="evidence" value="ECO:0007669"/>
    <property type="project" value="UniProtKB-SubCell"/>
</dbReference>
<name>F8NPY0_SERL9</name>
<dbReference type="InterPro" id="IPR016024">
    <property type="entry name" value="ARM-type_fold"/>
</dbReference>
<dbReference type="GeneID" id="18814552"/>
<reference evidence="6" key="1">
    <citation type="submission" date="2011-04" db="EMBL/GenBank/DDBJ databases">
        <title>Evolution of plant cell wall degrading machinery underlies the functional diversity of forest fungi.</title>
        <authorList>
            <consortium name="US DOE Joint Genome Institute (JGI-PGF)"/>
            <person name="Eastwood D.C."/>
            <person name="Floudas D."/>
            <person name="Binder M."/>
            <person name="Majcherczyk A."/>
            <person name="Schneider P."/>
            <person name="Aerts A."/>
            <person name="Asiegbu F.O."/>
            <person name="Baker S.E."/>
            <person name="Barry K."/>
            <person name="Bendiksby M."/>
            <person name="Blumentritt M."/>
            <person name="Coutinho P.M."/>
            <person name="Cullen D."/>
            <person name="Cullen D."/>
            <person name="Gathman A."/>
            <person name="Goodell B."/>
            <person name="Henrissat B."/>
            <person name="Ihrmark K."/>
            <person name="Kauserud H."/>
            <person name="Kohler A."/>
            <person name="LaButti K."/>
            <person name="Lapidus A."/>
            <person name="Lavin J.L."/>
            <person name="Lee Y.-H."/>
            <person name="Lindquist E."/>
            <person name="Lilly W."/>
            <person name="Lucas S."/>
            <person name="Morin E."/>
            <person name="Murat C."/>
            <person name="Oguiza J.A."/>
            <person name="Park J."/>
            <person name="Pisabarro A.G."/>
            <person name="Riley R."/>
            <person name="Rosling A."/>
            <person name="Salamov A."/>
            <person name="Schmidt O."/>
            <person name="Schmutz J."/>
            <person name="Skrede I."/>
            <person name="Stenlid J."/>
            <person name="Wiebenga A."/>
            <person name="Xie X."/>
            <person name="Kues U."/>
            <person name="Hibbett D.S."/>
            <person name="Hoffmeister D."/>
            <person name="Hogberg N."/>
            <person name="Martin F."/>
            <person name="Grigoriev I.V."/>
            <person name="Watkinson S.C."/>
        </authorList>
    </citation>
    <scope>NUCLEOTIDE SEQUENCE</scope>
    <source>
        <strain evidence="6">S7.9</strain>
    </source>
</reference>
<comment type="subcellular location">
    <subcellularLocation>
        <location evidence="1">Nucleus</location>
    </subcellularLocation>
</comment>
<evidence type="ECO:0000256" key="2">
    <source>
        <dbReference type="ARBA" id="ARBA00010511"/>
    </source>
</evidence>
<dbReference type="PANTHER" id="PTHR34105:SF1">
    <property type="entry name" value="PROLINE-, GLUTAMIC ACID- AND LEUCINE-RICH PROTEIN 1"/>
    <property type="match status" value="1"/>
</dbReference>
<accession>F8NPY0</accession>
<evidence type="ECO:0000259" key="5">
    <source>
        <dbReference type="Pfam" id="PF08167"/>
    </source>
</evidence>
<dbReference type="AlphaFoldDB" id="F8NPY0"/>
<gene>
    <name evidence="6" type="ORF">SERLADRAFT_435522</name>
</gene>
<dbReference type="KEGG" id="sla:SERLADRAFT_435522"/>
<dbReference type="InterPro" id="IPR012583">
    <property type="entry name" value="RIX1_N"/>
</dbReference>